<evidence type="ECO:0000259" key="3">
    <source>
        <dbReference type="PROSITE" id="PS51747"/>
    </source>
</evidence>
<proteinExistence type="predicted"/>
<dbReference type="OrthoDB" id="17602at10239"/>
<organism evidence="4 5">
    <name type="scientific">Chlorovirus heliozoae</name>
    <dbReference type="NCBI Taxonomy" id="322019"/>
    <lineage>
        <taxon>Viruses</taxon>
        <taxon>Varidnaviria</taxon>
        <taxon>Bamfordvirae</taxon>
        <taxon>Nucleocytoviricota</taxon>
        <taxon>Megaviricetes</taxon>
        <taxon>Algavirales</taxon>
        <taxon>Phycodnaviridae</taxon>
        <taxon>Chlorovirus</taxon>
    </lineage>
</organism>
<dbReference type="SUPFAM" id="SSF53927">
    <property type="entry name" value="Cytidine deaminase-like"/>
    <property type="match status" value="1"/>
</dbReference>
<keyword evidence="5" id="KW-1185">Reference proteome</keyword>
<dbReference type="PROSITE" id="PS00903">
    <property type="entry name" value="CYT_DCMP_DEAMINASES_1"/>
    <property type="match status" value="1"/>
</dbReference>
<feature type="domain" description="CMP/dCMP-type deaminase" evidence="3">
    <location>
        <begin position="1"/>
        <end position="122"/>
    </location>
</feature>
<evidence type="ECO:0000256" key="1">
    <source>
        <dbReference type="ARBA" id="ARBA00022723"/>
    </source>
</evidence>
<dbReference type="KEGG" id="vg:5470528"/>
<dbReference type="GO" id="GO:0016787">
    <property type="term" value="F:hydrolase activity"/>
    <property type="evidence" value="ECO:0007669"/>
    <property type="project" value="InterPro"/>
</dbReference>
<dbReference type="InterPro" id="IPR016192">
    <property type="entry name" value="APOBEC/CMP_deaminase_Zn-bd"/>
</dbReference>
<keyword evidence="2" id="KW-0862">Zinc</keyword>
<evidence type="ECO:0000313" key="5">
    <source>
        <dbReference type="Proteomes" id="UP000202420"/>
    </source>
</evidence>
<dbReference type="Proteomes" id="UP000202420">
    <property type="component" value="Segment"/>
</dbReference>
<gene>
    <name evidence="4" type="primary">Z744R</name>
    <name evidence="4" type="ORF">ATCV1_Z744R</name>
</gene>
<dbReference type="Pfam" id="PF00383">
    <property type="entry name" value="dCMP_cyt_deam_1"/>
    <property type="match status" value="1"/>
</dbReference>
<evidence type="ECO:0000256" key="2">
    <source>
        <dbReference type="ARBA" id="ARBA00022833"/>
    </source>
</evidence>
<dbReference type="RefSeq" id="YP_001427225.1">
    <property type="nucleotide sequence ID" value="NC_008724.1"/>
</dbReference>
<dbReference type="InterPro" id="IPR002125">
    <property type="entry name" value="CMP_dCMP_dom"/>
</dbReference>
<dbReference type="GO" id="GO:0008270">
    <property type="term" value="F:zinc ion binding"/>
    <property type="evidence" value="ECO:0007669"/>
    <property type="project" value="InterPro"/>
</dbReference>
<name>A7KA04_9PHYC</name>
<dbReference type="PANTHER" id="PTHR11079">
    <property type="entry name" value="CYTOSINE DEAMINASE FAMILY MEMBER"/>
    <property type="match status" value="1"/>
</dbReference>
<protein>
    <submittedName>
        <fullName evidence="4">Uncharacterized protein Z744R</fullName>
    </submittedName>
</protein>
<dbReference type="InterPro" id="IPR016193">
    <property type="entry name" value="Cytidine_deaminase-like"/>
</dbReference>
<dbReference type="PROSITE" id="PS51747">
    <property type="entry name" value="CYT_DCMP_DEAMINASES_2"/>
    <property type="match status" value="1"/>
</dbReference>
<accession>A7KA04</accession>
<evidence type="ECO:0000313" key="4">
    <source>
        <dbReference type="EMBL" id="ABT16878.1"/>
    </source>
</evidence>
<reference evidence="4 5" key="1">
    <citation type="submission" date="2006-09" db="EMBL/GenBank/DDBJ databases">
        <title>Sequence and annotation of the 288-kb ATCV-1 virus that infects an endosymbiotic Chlorella strain of the heliozoon Acanthocystis turfacea.</title>
        <authorList>
            <person name="Fitzgerald L.A."/>
            <person name="Graves M.V."/>
            <person name="Li X."/>
            <person name="Pfitzner A.J.P."/>
            <person name="Hartigan J."/>
            <person name="Van Etten J.L."/>
        </authorList>
    </citation>
    <scope>NUCLEOTIDE SEQUENCE [LARGE SCALE GENOMIC DNA]</scope>
    <source>
        <strain evidence="4 5">ATCV-1</strain>
    </source>
</reference>
<keyword evidence="1" id="KW-0479">Metal-binding</keyword>
<dbReference type="PANTHER" id="PTHR11079:SF179">
    <property type="entry name" value="TRNA(ADENINE(34)) DEAMINASE, CHLOROPLASTIC"/>
    <property type="match status" value="1"/>
</dbReference>
<sequence>MRLCEAIDEAISCAEQADQPFRHGCVIMSGKKMVSTGFNHVRKNIGTYSVHAEMDAIWKLNTDAYDNLKAVIVRVSKTGYLGNSRPCTMCMAALKQHGVKTIVYSSFEGRIQMERIDGVELK</sequence>
<dbReference type="EMBL" id="EF101928">
    <property type="protein sequence ID" value="ABT16878.1"/>
    <property type="molecule type" value="Genomic_DNA"/>
</dbReference>
<dbReference type="Gene3D" id="3.40.140.10">
    <property type="entry name" value="Cytidine Deaminase, domain 2"/>
    <property type="match status" value="1"/>
</dbReference>
<dbReference type="GeneID" id="5470528"/>